<keyword evidence="1" id="KW-0472">Membrane</keyword>
<accession>A0A0V0GV39</accession>
<keyword evidence="1" id="KW-1133">Transmembrane helix</keyword>
<dbReference type="AlphaFoldDB" id="A0A0V0GV39"/>
<proteinExistence type="predicted"/>
<sequence>MLVISIALWKGAKLRSAQVSFKKKKTFALPCGTYSTLVLIFPPGTQTSLFYVFVVCGGYSSFLVNVVSNQSILYTCFY</sequence>
<evidence type="ECO:0000313" key="2">
    <source>
        <dbReference type="EMBL" id="JAP11625.1"/>
    </source>
</evidence>
<evidence type="ECO:0000256" key="1">
    <source>
        <dbReference type="SAM" id="Phobius"/>
    </source>
</evidence>
<keyword evidence="1" id="KW-0812">Transmembrane</keyword>
<feature type="non-terminal residue" evidence="2">
    <location>
        <position position="78"/>
    </location>
</feature>
<name>A0A0V0GV39_SOLCH</name>
<protein>
    <submittedName>
        <fullName evidence="2">Putative ovule protein</fullName>
    </submittedName>
</protein>
<reference evidence="2" key="1">
    <citation type="submission" date="2015-12" db="EMBL/GenBank/DDBJ databases">
        <title>Gene expression during late stages of embryo sac development: a critical building block for successful pollen-pistil interactions.</title>
        <authorList>
            <person name="Liu Y."/>
            <person name="Joly V."/>
            <person name="Sabar M."/>
            <person name="Matton D.P."/>
        </authorList>
    </citation>
    <scope>NUCLEOTIDE SEQUENCE</scope>
</reference>
<feature type="transmembrane region" description="Helical" evidence="1">
    <location>
        <begin position="49"/>
        <end position="68"/>
    </location>
</feature>
<organism evidence="2">
    <name type="scientific">Solanum chacoense</name>
    <name type="common">Chaco potato</name>
    <dbReference type="NCBI Taxonomy" id="4108"/>
    <lineage>
        <taxon>Eukaryota</taxon>
        <taxon>Viridiplantae</taxon>
        <taxon>Streptophyta</taxon>
        <taxon>Embryophyta</taxon>
        <taxon>Tracheophyta</taxon>
        <taxon>Spermatophyta</taxon>
        <taxon>Magnoliopsida</taxon>
        <taxon>eudicotyledons</taxon>
        <taxon>Gunneridae</taxon>
        <taxon>Pentapetalae</taxon>
        <taxon>asterids</taxon>
        <taxon>lamiids</taxon>
        <taxon>Solanales</taxon>
        <taxon>Solanaceae</taxon>
        <taxon>Solanoideae</taxon>
        <taxon>Solaneae</taxon>
        <taxon>Solanum</taxon>
    </lineage>
</organism>
<dbReference type="EMBL" id="GEDG01031009">
    <property type="protein sequence ID" value="JAP11625.1"/>
    <property type="molecule type" value="Transcribed_RNA"/>
</dbReference>